<sequence>MLNTGKKRQRSSDESEDDLNQNMSQKRRSTISSWAEMQQYIDDRLAATEERRAYENATKLPDHGDEITKEVFRISSQLVHFREAGATLETQLSRMSKEVAKLPQMSEAV</sequence>
<evidence type="ECO:0000313" key="2">
    <source>
        <dbReference type="EMBL" id="ROW14912.1"/>
    </source>
</evidence>
<feature type="compositionally biased region" description="Polar residues" evidence="1">
    <location>
        <begin position="20"/>
        <end position="33"/>
    </location>
</feature>
<reference evidence="2 3" key="1">
    <citation type="submission" date="2015-09" db="EMBL/GenBank/DDBJ databases">
        <title>Host preference determinants of Valsa canker pathogens revealed by comparative genomics.</title>
        <authorList>
            <person name="Yin Z."/>
            <person name="Huang L."/>
        </authorList>
    </citation>
    <scope>NUCLEOTIDE SEQUENCE [LARGE SCALE GENOMIC DNA]</scope>
    <source>
        <strain evidence="2 3">SXYLt</strain>
    </source>
</reference>
<dbReference type="EMBL" id="LKEB01000011">
    <property type="protein sequence ID" value="ROW14912.1"/>
    <property type="molecule type" value="Genomic_DNA"/>
</dbReference>
<accession>A0A423XFG6</accession>
<keyword evidence="3" id="KW-1185">Reference proteome</keyword>
<organism evidence="2 3">
    <name type="scientific">Cytospora leucostoma</name>
    <dbReference type="NCBI Taxonomy" id="1230097"/>
    <lineage>
        <taxon>Eukaryota</taxon>
        <taxon>Fungi</taxon>
        <taxon>Dikarya</taxon>
        <taxon>Ascomycota</taxon>
        <taxon>Pezizomycotina</taxon>
        <taxon>Sordariomycetes</taxon>
        <taxon>Sordariomycetidae</taxon>
        <taxon>Diaporthales</taxon>
        <taxon>Cytosporaceae</taxon>
        <taxon>Cytospora</taxon>
    </lineage>
</organism>
<evidence type="ECO:0000256" key="1">
    <source>
        <dbReference type="SAM" id="MobiDB-lite"/>
    </source>
</evidence>
<dbReference type="Proteomes" id="UP000285146">
    <property type="component" value="Unassembled WGS sequence"/>
</dbReference>
<dbReference type="AlphaFoldDB" id="A0A423XFG6"/>
<feature type="region of interest" description="Disordered" evidence="1">
    <location>
        <begin position="1"/>
        <end position="33"/>
    </location>
</feature>
<gene>
    <name evidence="2" type="ORF">VPNG_03304</name>
</gene>
<evidence type="ECO:0000313" key="3">
    <source>
        <dbReference type="Proteomes" id="UP000285146"/>
    </source>
</evidence>
<proteinExistence type="predicted"/>
<dbReference type="InParanoid" id="A0A423XFG6"/>
<name>A0A423XFG6_9PEZI</name>
<protein>
    <submittedName>
        <fullName evidence="2">Uncharacterized protein</fullName>
    </submittedName>
</protein>
<comment type="caution">
    <text evidence="2">The sequence shown here is derived from an EMBL/GenBank/DDBJ whole genome shotgun (WGS) entry which is preliminary data.</text>
</comment>